<name>A0A0Q2QWZ2_MYCGO</name>
<evidence type="ECO:0000313" key="2">
    <source>
        <dbReference type="EMBL" id="KQH76462.1"/>
    </source>
</evidence>
<accession>A0A0Q2QWZ2</accession>
<dbReference type="AlphaFoldDB" id="A0A0Q2QWZ2"/>
<protein>
    <recommendedName>
        <fullName evidence="4">Secreted protein</fullName>
    </recommendedName>
</protein>
<evidence type="ECO:0000313" key="3">
    <source>
        <dbReference type="Proteomes" id="UP000051677"/>
    </source>
</evidence>
<dbReference type="OrthoDB" id="4739449at2"/>
<reference evidence="2 3" key="1">
    <citation type="submission" date="2015-10" db="EMBL/GenBank/DDBJ databases">
        <title>Mycobacterium gordonae draft genome assembly.</title>
        <authorList>
            <person name="Ustinova V."/>
            <person name="Smirnova T."/>
            <person name="Blagodatskikh K."/>
            <person name="Varlamov D."/>
            <person name="Larionova E."/>
            <person name="Chernousova L."/>
        </authorList>
    </citation>
    <scope>NUCLEOTIDE SEQUENCE [LARGE SCALE GENOMIC DNA]</scope>
    <source>
        <strain evidence="2 3">CTRI 14-8773</strain>
    </source>
</reference>
<dbReference type="EMBL" id="LKTM01000350">
    <property type="protein sequence ID" value="KQH76462.1"/>
    <property type="molecule type" value="Genomic_DNA"/>
</dbReference>
<dbReference type="RefSeq" id="WP_055580567.1">
    <property type="nucleotide sequence ID" value="NZ_LKTM01000350.1"/>
</dbReference>
<dbReference type="STRING" id="1778.A9W97_24420"/>
<keyword evidence="1" id="KW-0732">Signal</keyword>
<dbReference type="Proteomes" id="UP000051677">
    <property type="component" value="Unassembled WGS sequence"/>
</dbReference>
<organism evidence="2 3">
    <name type="scientific">Mycobacterium gordonae</name>
    <dbReference type="NCBI Taxonomy" id="1778"/>
    <lineage>
        <taxon>Bacteria</taxon>
        <taxon>Bacillati</taxon>
        <taxon>Actinomycetota</taxon>
        <taxon>Actinomycetes</taxon>
        <taxon>Mycobacteriales</taxon>
        <taxon>Mycobacteriaceae</taxon>
        <taxon>Mycobacterium</taxon>
    </lineage>
</organism>
<comment type="caution">
    <text evidence="2">The sequence shown here is derived from an EMBL/GenBank/DDBJ whole genome shotgun (WGS) entry which is preliminary data.</text>
</comment>
<evidence type="ECO:0008006" key="4">
    <source>
        <dbReference type="Google" id="ProtNLM"/>
    </source>
</evidence>
<feature type="signal peptide" evidence="1">
    <location>
        <begin position="1"/>
        <end position="29"/>
    </location>
</feature>
<gene>
    <name evidence="2" type="ORF">AO501_27890</name>
</gene>
<feature type="chain" id="PRO_5006195914" description="Secreted protein" evidence="1">
    <location>
        <begin position="30"/>
        <end position="171"/>
    </location>
</feature>
<proteinExistence type="predicted"/>
<evidence type="ECO:0000256" key="1">
    <source>
        <dbReference type="SAM" id="SignalP"/>
    </source>
</evidence>
<sequence length="171" mass="18328">MRSVSAAVSATLAVGGMAVMLHTAPTASAYNPAINGRFTATLIGDWARTRTVYHDEAVVQSTWTISSSCSTAQDCSGQVVSDQGWTAQMTMHDGLNWYVKRDVPNWETCDDGTTFTGHEVFYFYPANPETGENVLGSSVLAGREHIAGASGACGTNAPLYIEQPFRLDRIG</sequence>